<dbReference type="EMBL" id="CAKXAJ010010984">
    <property type="protein sequence ID" value="CAH2211709.1"/>
    <property type="molecule type" value="Genomic_DNA"/>
</dbReference>
<keyword evidence="3" id="KW-1185">Reference proteome</keyword>
<protein>
    <submittedName>
        <fullName evidence="2">Jg2805 protein</fullName>
    </submittedName>
</protein>
<dbReference type="AlphaFoldDB" id="A0A8S4QLB9"/>
<feature type="region of interest" description="Disordered" evidence="1">
    <location>
        <begin position="79"/>
        <end position="106"/>
    </location>
</feature>
<organism evidence="2 3">
    <name type="scientific">Pararge aegeria aegeria</name>
    <dbReference type="NCBI Taxonomy" id="348720"/>
    <lineage>
        <taxon>Eukaryota</taxon>
        <taxon>Metazoa</taxon>
        <taxon>Ecdysozoa</taxon>
        <taxon>Arthropoda</taxon>
        <taxon>Hexapoda</taxon>
        <taxon>Insecta</taxon>
        <taxon>Pterygota</taxon>
        <taxon>Neoptera</taxon>
        <taxon>Endopterygota</taxon>
        <taxon>Lepidoptera</taxon>
        <taxon>Glossata</taxon>
        <taxon>Ditrysia</taxon>
        <taxon>Papilionoidea</taxon>
        <taxon>Nymphalidae</taxon>
        <taxon>Satyrinae</taxon>
        <taxon>Satyrini</taxon>
        <taxon>Parargina</taxon>
        <taxon>Pararge</taxon>
    </lineage>
</organism>
<gene>
    <name evidence="2" type="primary">jg2805</name>
    <name evidence="2" type="ORF">PAEG_LOCUS3419</name>
</gene>
<comment type="caution">
    <text evidence="2">The sequence shown here is derived from an EMBL/GenBank/DDBJ whole genome shotgun (WGS) entry which is preliminary data.</text>
</comment>
<reference evidence="2" key="1">
    <citation type="submission" date="2022-03" db="EMBL/GenBank/DDBJ databases">
        <authorList>
            <person name="Lindestad O."/>
        </authorList>
    </citation>
    <scope>NUCLEOTIDE SEQUENCE</scope>
</reference>
<name>A0A8S4QLB9_9NEOP</name>
<evidence type="ECO:0000313" key="2">
    <source>
        <dbReference type="EMBL" id="CAH2211709.1"/>
    </source>
</evidence>
<accession>A0A8S4QLB9</accession>
<proteinExistence type="predicted"/>
<sequence>MGGHSRPLRCGSERKKQNASYVLMVFQPRNGADSFVASQFIFFFLACVLGGKPDDIVYEATARFCCGNTFRGLSGTPQVSVRQTKQQESTCDTRTLSPLQPYRSPQDELQPLLHVSI</sequence>
<feature type="compositionally biased region" description="Polar residues" evidence="1">
    <location>
        <begin position="79"/>
        <end position="98"/>
    </location>
</feature>
<evidence type="ECO:0000256" key="1">
    <source>
        <dbReference type="SAM" id="MobiDB-lite"/>
    </source>
</evidence>
<dbReference type="Proteomes" id="UP000838756">
    <property type="component" value="Unassembled WGS sequence"/>
</dbReference>
<evidence type="ECO:0000313" key="3">
    <source>
        <dbReference type="Proteomes" id="UP000838756"/>
    </source>
</evidence>